<dbReference type="RefSeq" id="WP_058636275.1">
    <property type="nucleotide sequence ID" value="NZ_LDPZ01000053.1"/>
</dbReference>
<dbReference type="Gene3D" id="1.20.1050.10">
    <property type="match status" value="1"/>
</dbReference>
<dbReference type="SUPFAM" id="SSF47616">
    <property type="entry name" value="GST C-terminal domain-like"/>
    <property type="match status" value="1"/>
</dbReference>
<dbReference type="PROSITE" id="PS50404">
    <property type="entry name" value="GST_NTER"/>
    <property type="match status" value="1"/>
</dbReference>
<dbReference type="InterPro" id="IPR036249">
    <property type="entry name" value="Thioredoxin-like_sf"/>
</dbReference>
<dbReference type="OrthoDB" id="7583243at2"/>
<dbReference type="PROSITE" id="PS50405">
    <property type="entry name" value="GST_CTER"/>
    <property type="match status" value="1"/>
</dbReference>
<dbReference type="SUPFAM" id="SSF52833">
    <property type="entry name" value="Thioredoxin-like"/>
    <property type="match status" value="1"/>
</dbReference>
<evidence type="ECO:0000259" key="2">
    <source>
        <dbReference type="PROSITE" id="PS50405"/>
    </source>
</evidence>
<name>A0A175R416_9HYPH</name>
<dbReference type="InterPro" id="IPR010987">
    <property type="entry name" value="Glutathione-S-Trfase_C-like"/>
</dbReference>
<dbReference type="SFLD" id="SFLDS00019">
    <property type="entry name" value="Glutathione_Transferase_(cytos"/>
    <property type="match status" value="1"/>
</dbReference>
<dbReference type="InterPro" id="IPR004045">
    <property type="entry name" value="Glutathione_S-Trfase_N"/>
</dbReference>
<dbReference type="PATRIC" id="fig|401562.3.peg.3877"/>
<dbReference type="CDD" id="cd03057">
    <property type="entry name" value="GST_N_Beta"/>
    <property type="match status" value="1"/>
</dbReference>
<protein>
    <recommendedName>
        <fullName evidence="5">Glutathione S-transferase</fullName>
    </recommendedName>
</protein>
<accession>A0A175R416</accession>
<dbReference type="InterPro" id="IPR040079">
    <property type="entry name" value="Glutathione_S-Trfase"/>
</dbReference>
<dbReference type="Proteomes" id="UP000078272">
    <property type="component" value="Unassembled WGS sequence"/>
</dbReference>
<dbReference type="PANTHER" id="PTHR44051:SF8">
    <property type="entry name" value="GLUTATHIONE S-TRANSFERASE GSTA"/>
    <property type="match status" value="1"/>
</dbReference>
<comment type="caution">
    <text evidence="3">The sequence shown here is derived from an EMBL/GenBank/DDBJ whole genome shotgun (WGS) entry which is preliminary data.</text>
</comment>
<reference evidence="3 4" key="1">
    <citation type="journal article" date="2016" name="Front. Microbiol.">
        <title>Genomic Resource of Rice Seed Associated Bacteria.</title>
        <authorList>
            <person name="Midha S."/>
            <person name="Bansal K."/>
            <person name="Sharma S."/>
            <person name="Kumar N."/>
            <person name="Patil P.P."/>
            <person name="Chaudhry V."/>
            <person name="Patil P.B."/>
        </authorList>
    </citation>
    <scope>NUCLEOTIDE SEQUENCE [LARGE SCALE GENOMIC DNA]</scope>
    <source>
        <strain evidence="3 4">NS226</strain>
    </source>
</reference>
<sequence length="205" mass="22998">MMKLYGVRGWGSAITEAMLALVGQPYEFVDVEGFDQPGEAQERLARVNPLRQVPVLVLDDGDILTESAAIALWLAEQHPELAPSRGTAEHRRFLRWLIWLVANVYPTFTYGDDPDRWCPSAPDELKAATDAYRKRLYRQLEAEITGPYLLGEQPSALDCYAAAMVGWWPGTPWFEANTPKFYAAAMLMRGHPQLVEVMAANKQTG</sequence>
<dbReference type="STRING" id="401562.NS365_16065"/>
<dbReference type="Gene3D" id="3.40.30.10">
    <property type="entry name" value="Glutaredoxin"/>
    <property type="match status" value="1"/>
</dbReference>
<organism evidence="3 4">
    <name type="scientific">Aureimonas ureilytica</name>
    <dbReference type="NCBI Taxonomy" id="401562"/>
    <lineage>
        <taxon>Bacteria</taxon>
        <taxon>Pseudomonadati</taxon>
        <taxon>Pseudomonadota</taxon>
        <taxon>Alphaproteobacteria</taxon>
        <taxon>Hyphomicrobiales</taxon>
        <taxon>Aurantimonadaceae</taxon>
        <taxon>Aureimonas</taxon>
    </lineage>
</organism>
<evidence type="ECO:0000313" key="3">
    <source>
        <dbReference type="EMBL" id="KTQ85782.1"/>
    </source>
</evidence>
<dbReference type="EMBL" id="LDPZ01000053">
    <property type="protein sequence ID" value="KTQ85782.1"/>
    <property type="molecule type" value="Genomic_DNA"/>
</dbReference>
<dbReference type="AlphaFoldDB" id="A0A175R416"/>
<evidence type="ECO:0008006" key="5">
    <source>
        <dbReference type="Google" id="ProtNLM"/>
    </source>
</evidence>
<dbReference type="Pfam" id="PF13409">
    <property type="entry name" value="GST_N_2"/>
    <property type="match status" value="1"/>
</dbReference>
<dbReference type="PANTHER" id="PTHR44051">
    <property type="entry name" value="GLUTATHIONE S-TRANSFERASE-RELATED"/>
    <property type="match status" value="1"/>
</dbReference>
<feature type="domain" description="GST C-terminal" evidence="2">
    <location>
        <begin position="63"/>
        <end position="205"/>
    </location>
</feature>
<proteinExistence type="predicted"/>
<evidence type="ECO:0000313" key="4">
    <source>
        <dbReference type="Proteomes" id="UP000078272"/>
    </source>
</evidence>
<gene>
    <name evidence="3" type="ORF">NS226_18840</name>
</gene>
<feature type="domain" description="GST N-terminal" evidence="1">
    <location>
        <begin position="1"/>
        <end position="82"/>
    </location>
</feature>
<dbReference type="InterPro" id="IPR036282">
    <property type="entry name" value="Glutathione-S-Trfase_C_sf"/>
</dbReference>
<evidence type="ECO:0000259" key="1">
    <source>
        <dbReference type="PROSITE" id="PS50404"/>
    </source>
</evidence>